<evidence type="ECO:0000313" key="1">
    <source>
        <dbReference type="EMBL" id="UUZ46045.1"/>
    </source>
</evidence>
<gene>
    <name evidence="1" type="ORF">LP422_09420</name>
</gene>
<organism evidence="1 2">
    <name type="scientific">Janibacter limosus</name>
    <dbReference type="NCBI Taxonomy" id="53458"/>
    <lineage>
        <taxon>Bacteria</taxon>
        <taxon>Bacillati</taxon>
        <taxon>Actinomycetota</taxon>
        <taxon>Actinomycetes</taxon>
        <taxon>Micrococcales</taxon>
        <taxon>Intrasporangiaceae</taxon>
        <taxon>Janibacter</taxon>
    </lineage>
</organism>
<name>A0AC61U7K5_9MICO</name>
<proteinExistence type="predicted"/>
<protein>
    <submittedName>
        <fullName evidence="1">Uncharacterized protein</fullName>
    </submittedName>
</protein>
<sequence length="118" mass="11934">MVLPAGPVRLPAHAAREVEAAVAAALDNVAQHAGPDAGAWVLLDADDRGIEVVVRDNGVGIESDRLVRAVEEGRLGASSSIRGRMLDLGGEASWRSPSGGGTTVTLSLPSSDVAGSTP</sequence>
<dbReference type="EMBL" id="CP087977">
    <property type="protein sequence ID" value="UUZ46045.1"/>
    <property type="molecule type" value="Genomic_DNA"/>
</dbReference>
<accession>A0AC61U7K5</accession>
<evidence type="ECO:0000313" key="2">
    <source>
        <dbReference type="Proteomes" id="UP001059663"/>
    </source>
</evidence>
<reference evidence="1" key="1">
    <citation type="submission" date="2021-11" db="EMBL/GenBank/DDBJ databases">
        <title>Study of the species diversity of bacterial strains isolated from a unique natural object - Shulgan-Tash cave (Bashkiria).</title>
        <authorList>
            <person name="Sazanova A.L."/>
            <person name="Chirak E.R."/>
            <person name="Safronova V.I."/>
        </authorList>
    </citation>
    <scope>NUCLEOTIDE SEQUENCE</scope>
    <source>
        <strain evidence="1">P1</strain>
    </source>
</reference>
<dbReference type="Proteomes" id="UP001059663">
    <property type="component" value="Chromosome"/>
</dbReference>